<protein>
    <recommendedName>
        <fullName evidence="3">NAD(P)-binding domain-containing protein</fullName>
    </recommendedName>
</protein>
<feature type="non-terminal residue" evidence="1">
    <location>
        <position position="224"/>
    </location>
</feature>
<dbReference type="AlphaFoldDB" id="A0AAD2HCF3"/>
<dbReference type="PANTHER" id="PTHR14097">
    <property type="entry name" value="OXIDOREDUCTASE HTATIP2"/>
    <property type="match status" value="1"/>
</dbReference>
<evidence type="ECO:0000313" key="2">
    <source>
        <dbReference type="Proteomes" id="UP001295794"/>
    </source>
</evidence>
<dbReference type="Proteomes" id="UP001295794">
    <property type="component" value="Unassembled WGS sequence"/>
</dbReference>
<comment type="caution">
    <text evidence="1">The sequence shown here is derived from an EMBL/GenBank/DDBJ whole genome shotgun (WGS) entry which is preliminary data.</text>
</comment>
<evidence type="ECO:0000313" key="1">
    <source>
        <dbReference type="EMBL" id="CAK5273643.1"/>
    </source>
</evidence>
<proteinExistence type="predicted"/>
<reference evidence="1" key="1">
    <citation type="submission" date="2023-11" db="EMBL/GenBank/DDBJ databases">
        <authorList>
            <person name="De Vega J J."/>
            <person name="De Vega J J."/>
        </authorList>
    </citation>
    <scope>NUCLEOTIDE SEQUENCE</scope>
</reference>
<dbReference type="Gene3D" id="3.40.50.720">
    <property type="entry name" value="NAD(P)-binding Rossmann-like Domain"/>
    <property type="match status" value="1"/>
</dbReference>
<keyword evidence="2" id="KW-1185">Reference proteome</keyword>
<gene>
    <name evidence="1" type="ORF">MYCIT1_LOCUS20236</name>
</gene>
<dbReference type="EMBL" id="CAVNYO010000398">
    <property type="protein sequence ID" value="CAK5273643.1"/>
    <property type="molecule type" value="Genomic_DNA"/>
</dbReference>
<sequence>MKLIVTGATGFVATELLRLAAKHAAITSVVTVSRSPVTIPEGAPAGKFTSVIVPDYDQYTEEAKRAFAGADACIWTVGVKTPNYAKVGHEEAVRISHTATRIGMQTIAAAGPATPFQFLYMSGATAVRDQSTKLEGPSSRSHLMRGDVENLVLAFAAEHAGFKAGSVKPGLIKKRAELPELLPTAEKNGWPTIALEDCCSAMLDVVINGFEKEPLYNDDLKAVA</sequence>
<accession>A0AAD2HCF3</accession>
<dbReference type="PANTHER" id="PTHR14097:SF9">
    <property type="entry name" value="EPIMERASE, PUTATIVE (AFU_ORTHOLOGUE AFUA_8G07320)-RELATED"/>
    <property type="match status" value="1"/>
</dbReference>
<name>A0AAD2HCF3_9AGAR</name>
<organism evidence="1 2">
    <name type="scientific">Mycena citricolor</name>
    <dbReference type="NCBI Taxonomy" id="2018698"/>
    <lineage>
        <taxon>Eukaryota</taxon>
        <taxon>Fungi</taxon>
        <taxon>Dikarya</taxon>
        <taxon>Basidiomycota</taxon>
        <taxon>Agaricomycotina</taxon>
        <taxon>Agaricomycetes</taxon>
        <taxon>Agaricomycetidae</taxon>
        <taxon>Agaricales</taxon>
        <taxon>Marasmiineae</taxon>
        <taxon>Mycenaceae</taxon>
        <taxon>Mycena</taxon>
    </lineage>
</organism>
<dbReference type="SUPFAM" id="SSF51735">
    <property type="entry name" value="NAD(P)-binding Rossmann-fold domains"/>
    <property type="match status" value="1"/>
</dbReference>
<dbReference type="InterPro" id="IPR036291">
    <property type="entry name" value="NAD(P)-bd_dom_sf"/>
</dbReference>
<evidence type="ECO:0008006" key="3">
    <source>
        <dbReference type="Google" id="ProtNLM"/>
    </source>
</evidence>